<dbReference type="InterPro" id="IPR051025">
    <property type="entry name" value="RhoGAP"/>
</dbReference>
<dbReference type="GO" id="GO:0005938">
    <property type="term" value="C:cell cortex"/>
    <property type="evidence" value="ECO:0007669"/>
    <property type="project" value="TreeGrafter"/>
</dbReference>
<dbReference type="GO" id="GO:0060237">
    <property type="term" value="P:regulation of fungal-type cell wall organization"/>
    <property type="evidence" value="ECO:0007669"/>
    <property type="project" value="TreeGrafter"/>
</dbReference>
<proteinExistence type="predicted"/>
<protein>
    <submittedName>
        <fullName evidence="4">Related to BAG7-Rho GTPase activating protein</fullName>
    </submittedName>
</protein>
<evidence type="ECO:0000256" key="2">
    <source>
        <dbReference type="SAM" id="MobiDB-lite"/>
    </source>
</evidence>
<dbReference type="Proteomes" id="UP000007148">
    <property type="component" value="Unassembled WGS sequence"/>
</dbReference>
<dbReference type="Pfam" id="PF00620">
    <property type="entry name" value="RhoGAP"/>
    <property type="match status" value="1"/>
</dbReference>
<dbReference type="AlphaFoldDB" id="G4T5P9"/>
<dbReference type="Gene3D" id="1.10.555.10">
    <property type="entry name" value="Rho GTPase activation protein"/>
    <property type="match status" value="1"/>
</dbReference>
<keyword evidence="5" id="KW-1185">Reference proteome</keyword>
<accession>G4T5P9</accession>
<dbReference type="FunCoup" id="G4T5P9">
    <property type="interactions" value="14"/>
</dbReference>
<organism evidence="4 5">
    <name type="scientific">Serendipita indica (strain DSM 11827)</name>
    <name type="common">Root endophyte fungus</name>
    <name type="synonym">Piriformospora indica</name>
    <dbReference type="NCBI Taxonomy" id="1109443"/>
    <lineage>
        <taxon>Eukaryota</taxon>
        <taxon>Fungi</taxon>
        <taxon>Dikarya</taxon>
        <taxon>Basidiomycota</taxon>
        <taxon>Agaricomycotina</taxon>
        <taxon>Agaricomycetes</taxon>
        <taxon>Sebacinales</taxon>
        <taxon>Serendipitaceae</taxon>
        <taxon>Serendipita</taxon>
    </lineage>
</organism>
<evidence type="ECO:0000259" key="3">
    <source>
        <dbReference type="PROSITE" id="PS50238"/>
    </source>
</evidence>
<keyword evidence="1" id="KW-0343">GTPase activation</keyword>
<feature type="compositionally biased region" description="Basic and acidic residues" evidence="2">
    <location>
        <begin position="479"/>
        <end position="494"/>
    </location>
</feature>
<dbReference type="InterPro" id="IPR000198">
    <property type="entry name" value="RhoGAP_dom"/>
</dbReference>
<dbReference type="SMART" id="SM00324">
    <property type="entry name" value="RhoGAP"/>
    <property type="match status" value="1"/>
</dbReference>
<feature type="compositionally biased region" description="Basic and acidic residues" evidence="2">
    <location>
        <begin position="535"/>
        <end position="544"/>
    </location>
</feature>
<feature type="region of interest" description="Disordered" evidence="2">
    <location>
        <begin position="343"/>
        <end position="385"/>
    </location>
</feature>
<dbReference type="PANTHER" id="PTHR15228">
    <property type="entry name" value="SPERMATHECAL PHYSIOLOGY VARIANT"/>
    <property type="match status" value="1"/>
</dbReference>
<feature type="domain" description="Rho-GAP" evidence="3">
    <location>
        <begin position="62"/>
        <end position="268"/>
    </location>
</feature>
<dbReference type="OrthoDB" id="3196451at2759"/>
<feature type="compositionally biased region" description="Gly residues" evidence="2">
    <location>
        <begin position="445"/>
        <end position="457"/>
    </location>
</feature>
<feature type="compositionally biased region" description="Basic and acidic residues" evidence="2">
    <location>
        <begin position="363"/>
        <end position="377"/>
    </location>
</feature>
<feature type="compositionally biased region" description="Gly residues" evidence="2">
    <location>
        <begin position="515"/>
        <end position="526"/>
    </location>
</feature>
<dbReference type="HOGENOM" id="CLU_025218_2_0_1"/>
<dbReference type="InterPro" id="IPR008936">
    <property type="entry name" value="Rho_GTPase_activation_prot"/>
</dbReference>
<gene>
    <name evidence="4" type="ORF">PIIN_00360</name>
</gene>
<evidence type="ECO:0000256" key="1">
    <source>
        <dbReference type="ARBA" id="ARBA00022468"/>
    </source>
</evidence>
<dbReference type="PANTHER" id="PTHR15228:SF25">
    <property type="entry name" value="F-BAR DOMAIN-CONTAINING PROTEIN"/>
    <property type="match status" value="1"/>
</dbReference>
<dbReference type="STRING" id="1109443.G4T5P9"/>
<reference evidence="4 5" key="1">
    <citation type="journal article" date="2011" name="PLoS Pathog.">
        <title>Endophytic Life Strategies Decoded by Genome and Transcriptome Analyses of the Mutualistic Root Symbiont Piriformospora indica.</title>
        <authorList>
            <person name="Zuccaro A."/>
            <person name="Lahrmann U."/>
            <person name="Guldener U."/>
            <person name="Langen G."/>
            <person name="Pfiffi S."/>
            <person name="Biedenkopf D."/>
            <person name="Wong P."/>
            <person name="Samans B."/>
            <person name="Grimm C."/>
            <person name="Basiewicz M."/>
            <person name="Murat C."/>
            <person name="Martin F."/>
            <person name="Kogel K.H."/>
        </authorList>
    </citation>
    <scope>NUCLEOTIDE SEQUENCE [LARGE SCALE GENOMIC DNA]</scope>
    <source>
        <strain evidence="4 5">DSM 11827</strain>
    </source>
</reference>
<dbReference type="GO" id="GO:0007165">
    <property type="term" value="P:signal transduction"/>
    <property type="evidence" value="ECO:0007669"/>
    <property type="project" value="InterPro"/>
</dbReference>
<dbReference type="EMBL" id="CAFZ01000004">
    <property type="protein sequence ID" value="CCA66681.1"/>
    <property type="molecule type" value="Genomic_DNA"/>
</dbReference>
<evidence type="ECO:0000313" key="4">
    <source>
        <dbReference type="EMBL" id="CCA66681.1"/>
    </source>
</evidence>
<dbReference type="GO" id="GO:0005096">
    <property type="term" value="F:GTPase activator activity"/>
    <property type="evidence" value="ECO:0007669"/>
    <property type="project" value="UniProtKB-KW"/>
</dbReference>
<feature type="region of interest" description="Disordered" evidence="2">
    <location>
        <begin position="407"/>
        <end position="544"/>
    </location>
</feature>
<sequence>MPPSPPTTPPSPESLKQWWKRFKIVQAWRTTPPATSSPGKSPLRLGGVFGVPLRQSLRYASVQISTANQNNELYVWGYIPVVVAKWSVAVLVSVRGITHEERSTEIEGIFRINGSNRRMRELQIIFETPPRYGKNIQWDDYSFTPHDVASIFRRFLTQMPEPIVPHSLYNDFRNAYSKKPFNKEELIGTYKRLIGRLPLANQYLLLYVLDLLTVFARRSDVNKMTATNLAVIFRPAVLNHPDYEMSPEHHKQSQEVLEFLIENQDWFMLDIPPPPRKDSILVTKTEKNGLSSRARNPFSSLLNQSTLPTAEPEDLGLYVGPVSDEEDEGGWKFAGSLNGASVGRRRTFSERGSPRPGIEADEQGGRARTGADARRSAENISSSAPVGTTSALKAAIGLGGAGGGPPALAPVREASSGEVPTVTKGTGAAAMGTEMAAVATAENGTGEGIPSGVGVGVGKSASGSVEGSTEGGGSQGRHAKFDDQQLAKHEETRRGRSAKSGGIFGAVRRSRTADGGPGGGPGGLGGRQLLKKRNSKGEVERVDR</sequence>
<name>G4T5P9_SERID</name>
<feature type="compositionally biased region" description="Low complexity" evidence="2">
    <location>
        <begin position="421"/>
        <end position="444"/>
    </location>
</feature>
<dbReference type="PROSITE" id="PS50238">
    <property type="entry name" value="RHOGAP"/>
    <property type="match status" value="1"/>
</dbReference>
<dbReference type="eggNOG" id="KOG2710">
    <property type="taxonomic scope" value="Eukaryota"/>
</dbReference>
<evidence type="ECO:0000313" key="5">
    <source>
        <dbReference type="Proteomes" id="UP000007148"/>
    </source>
</evidence>
<feature type="compositionally biased region" description="Low complexity" evidence="2">
    <location>
        <begin position="458"/>
        <end position="468"/>
    </location>
</feature>
<dbReference type="InParanoid" id="G4T5P9"/>
<comment type="caution">
    <text evidence="4">The sequence shown here is derived from an EMBL/GenBank/DDBJ whole genome shotgun (WGS) entry which is preliminary data.</text>
</comment>
<dbReference type="SUPFAM" id="SSF48350">
    <property type="entry name" value="GTPase activation domain, GAP"/>
    <property type="match status" value="1"/>
</dbReference>